<evidence type="ECO:0000256" key="3">
    <source>
        <dbReference type="ARBA" id="ARBA00022679"/>
    </source>
</evidence>
<comment type="similarity">
    <text evidence="1">Belongs to the methyltransferase superfamily. RsmH family.</text>
</comment>
<dbReference type="InterPro" id="IPR002903">
    <property type="entry name" value="RsmH"/>
</dbReference>
<evidence type="ECO:0000313" key="5">
    <source>
        <dbReference type="EMBL" id="SVA17594.1"/>
    </source>
</evidence>
<protein>
    <recommendedName>
        <fullName evidence="6">16S rRNA (Cytosine(1402)-N(4))-methyltransferase</fullName>
    </recommendedName>
</protein>
<keyword evidence="2" id="KW-0489">Methyltransferase</keyword>
<dbReference type="InterPro" id="IPR023397">
    <property type="entry name" value="SAM-dep_MeTrfase_MraW_recog"/>
</dbReference>
<gene>
    <name evidence="5" type="ORF">METZ01_LOCUS70448</name>
</gene>
<dbReference type="GO" id="GO:0005737">
    <property type="term" value="C:cytoplasm"/>
    <property type="evidence" value="ECO:0007669"/>
    <property type="project" value="TreeGrafter"/>
</dbReference>
<dbReference type="Pfam" id="PF01795">
    <property type="entry name" value="Methyltransf_5"/>
    <property type="match status" value="1"/>
</dbReference>
<dbReference type="GO" id="GO:0070475">
    <property type="term" value="P:rRNA base methylation"/>
    <property type="evidence" value="ECO:0007669"/>
    <property type="project" value="TreeGrafter"/>
</dbReference>
<organism evidence="5">
    <name type="scientific">marine metagenome</name>
    <dbReference type="NCBI Taxonomy" id="408172"/>
    <lineage>
        <taxon>unclassified sequences</taxon>
        <taxon>metagenomes</taxon>
        <taxon>ecological metagenomes</taxon>
    </lineage>
</organism>
<dbReference type="SUPFAM" id="SSF53335">
    <property type="entry name" value="S-adenosyl-L-methionine-dependent methyltransferases"/>
    <property type="match status" value="1"/>
</dbReference>
<dbReference type="InterPro" id="IPR029063">
    <property type="entry name" value="SAM-dependent_MTases_sf"/>
</dbReference>
<accession>A0A381TP86</accession>
<evidence type="ECO:0008006" key="6">
    <source>
        <dbReference type="Google" id="ProtNLM"/>
    </source>
</evidence>
<dbReference type="NCBIfam" id="TIGR00006">
    <property type="entry name" value="16S rRNA (cytosine(1402)-N(4))-methyltransferase RsmH"/>
    <property type="match status" value="1"/>
</dbReference>
<proteinExistence type="inferred from homology"/>
<keyword evidence="4" id="KW-0949">S-adenosyl-L-methionine</keyword>
<dbReference type="Gene3D" id="3.40.50.150">
    <property type="entry name" value="Vaccinia Virus protein VP39"/>
    <property type="match status" value="1"/>
</dbReference>
<dbReference type="PIRSF" id="PIRSF004486">
    <property type="entry name" value="MraW"/>
    <property type="match status" value="1"/>
</dbReference>
<name>A0A381TP86_9ZZZZ</name>
<dbReference type="PANTHER" id="PTHR11265:SF0">
    <property type="entry name" value="12S RRNA N4-METHYLCYTIDINE METHYLTRANSFERASE"/>
    <property type="match status" value="1"/>
</dbReference>
<dbReference type="GO" id="GO:0071424">
    <property type="term" value="F:rRNA (cytosine-N4-)-methyltransferase activity"/>
    <property type="evidence" value="ECO:0007669"/>
    <property type="project" value="TreeGrafter"/>
</dbReference>
<dbReference type="SUPFAM" id="SSF81799">
    <property type="entry name" value="Putative methyltransferase TM0872, insert domain"/>
    <property type="match status" value="1"/>
</dbReference>
<evidence type="ECO:0000256" key="4">
    <source>
        <dbReference type="ARBA" id="ARBA00022691"/>
    </source>
</evidence>
<evidence type="ECO:0000256" key="1">
    <source>
        <dbReference type="ARBA" id="ARBA00010396"/>
    </source>
</evidence>
<sequence length="315" mass="34763">MSAISDHQPVLMTEAIGGLALVSNGCYVDATYGRGGHSAEILNKLGRKGRLLALDKDPEATEHAMHRFVDDLRFTVRHADFASLRDHVQPWLKNDRLVGVLLDLGISSPQLETAARGFSFSMDGPLDMRMNPTNGITAAEWLSEADEDALTSVFWRFGEEPRARQIARVILDRRARKAILTTGQLAQLVESLPRVGSRRIHPATRIFQALRIQVNNELHALESVLSQCVELLGAGGRLCVISFHSLEDRIVKRFMSGQARGNPVYAGLPDIPLDARPSLKLVGRLIRPSEKEVASNSRARSARLRIAERLPGEAT</sequence>
<dbReference type="AlphaFoldDB" id="A0A381TP86"/>
<dbReference type="EMBL" id="UINC01004890">
    <property type="protein sequence ID" value="SVA17594.1"/>
    <property type="molecule type" value="Genomic_DNA"/>
</dbReference>
<keyword evidence="3" id="KW-0808">Transferase</keyword>
<reference evidence="5" key="1">
    <citation type="submission" date="2018-05" db="EMBL/GenBank/DDBJ databases">
        <authorList>
            <person name="Lanie J.A."/>
            <person name="Ng W.-L."/>
            <person name="Kazmierczak K.M."/>
            <person name="Andrzejewski T.M."/>
            <person name="Davidsen T.M."/>
            <person name="Wayne K.J."/>
            <person name="Tettelin H."/>
            <person name="Glass J.I."/>
            <person name="Rusch D."/>
            <person name="Podicherti R."/>
            <person name="Tsui H.-C.T."/>
            <person name="Winkler M.E."/>
        </authorList>
    </citation>
    <scope>NUCLEOTIDE SEQUENCE</scope>
</reference>
<evidence type="ECO:0000256" key="2">
    <source>
        <dbReference type="ARBA" id="ARBA00022603"/>
    </source>
</evidence>
<dbReference type="HAMAP" id="MF_01007">
    <property type="entry name" value="16SrRNA_methyltr_H"/>
    <property type="match status" value="1"/>
</dbReference>
<dbReference type="PANTHER" id="PTHR11265">
    <property type="entry name" value="S-ADENOSYL-METHYLTRANSFERASE MRAW"/>
    <property type="match status" value="1"/>
</dbReference>
<dbReference type="Gene3D" id="1.10.150.170">
    <property type="entry name" value="Putative methyltransferase TM0872, insert domain"/>
    <property type="match status" value="1"/>
</dbReference>